<dbReference type="KEGG" id="fpu:FPSE_03621"/>
<proteinExistence type="predicted"/>
<dbReference type="AlphaFoldDB" id="K3UUB0"/>
<keyword evidence="2" id="KW-1185">Reference proteome</keyword>
<name>K3UUB0_FUSPC</name>
<dbReference type="Proteomes" id="UP000007978">
    <property type="component" value="Chromosome 1"/>
</dbReference>
<protein>
    <submittedName>
        <fullName evidence="1">Uncharacterized protein</fullName>
    </submittedName>
</protein>
<gene>
    <name evidence="1" type="ORF">FPSE_03621</name>
</gene>
<comment type="caution">
    <text evidence="1">The sequence shown here is derived from an EMBL/GenBank/DDBJ whole genome shotgun (WGS) entry which is preliminary data.</text>
</comment>
<dbReference type="RefSeq" id="XP_009255015.1">
    <property type="nucleotide sequence ID" value="XM_009256740.1"/>
</dbReference>
<dbReference type="HOGENOM" id="CLU_2146073_0_0_1"/>
<dbReference type="EMBL" id="AFNW01000077">
    <property type="protein sequence ID" value="EKJ76146.1"/>
    <property type="molecule type" value="Genomic_DNA"/>
</dbReference>
<dbReference type="GeneID" id="20362240"/>
<reference evidence="1 2" key="1">
    <citation type="journal article" date="2012" name="PLoS Pathog.">
        <title>Comparative pathogenomics reveals horizontally acquired novel virulence genes in fungi infecting cereal hosts.</title>
        <authorList>
            <person name="Gardiner D.M."/>
            <person name="McDonald M.C."/>
            <person name="Covarelli L."/>
            <person name="Solomon P.S."/>
            <person name="Rusu A.G."/>
            <person name="Marshall M."/>
            <person name="Kazan K."/>
            <person name="Chakraborty S."/>
            <person name="McDonald B.A."/>
            <person name="Manners J.M."/>
        </authorList>
    </citation>
    <scope>NUCLEOTIDE SEQUENCE [LARGE SCALE GENOMIC DNA]</scope>
    <source>
        <strain evidence="1 2">CS3096</strain>
    </source>
</reference>
<accession>K3UUB0</accession>
<evidence type="ECO:0000313" key="1">
    <source>
        <dbReference type="EMBL" id="EKJ76146.1"/>
    </source>
</evidence>
<sequence length="97" mass="10908">MSSPTSSYVFDDQNMTWITCDLCAGSFQRGADVMEPNSAEYLTVILLREHRHLEYKEALLHHHLLLQRMTNLITLTGTQVVSASTAVAADELDLWQG</sequence>
<evidence type="ECO:0000313" key="2">
    <source>
        <dbReference type="Proteomes" id="UP000007978"/>
    </source>
</evidence>
<organism evidence="1 2">
    <name type="scientific">Fusarium pseudograminearum (strain CS3096)</name>
    <name type="common">Wheat and barley crown-rot fungus</name>
    <dbReference type="NCBI Taxonomy" id="1028729"/>
    <lineage>
        <taxon>Eukaryota</taxon>
        <taxon>Fungi</taxon>
        <taxon>Dikarya</taxon>
        <taxon>Ascomycota</taxon>
        <taxon>Pezizomycotina</taxon>
        <taxon>Sordariomycetes</taxon>
        <taxon>Hypocreomycetidae</taxon>
        <taxon>Hypocreales</taxon>
        <taxon>Nectriaceae</taxon>
        <taxon>Fusarium</taxon>
    </lineage>
</organism>
<dbReference type="eggNOG" id="ENOG502RJ9G">
    <property type="taxonomic scope" value="Eukaryota"/>
</dbReference>
<dbReference type="OrthoDB" id="5087153at2759"/>